<keyword evidence="1" id="KW-0812">Transmembrane</keyword>
<dbReference type="EMBL" id="CAJOAZ010000093">
    <property type="protein sequence ID" value="CAF3527409.1"/>
    <property type="molecule type" value="Genomic_DNA"/>
</dbReference>
<evidence type="ECO:0000256" key="2">
    <source>
        <dbReference type="SAM" id="SignalP"/>
    </source>
</evidence>
<dbReference type="EMBL" id="CAJOBB010001777">
    <property type="protein sequence ID" value="CAF3902017.1"/>
    <property type="molecule type" value="Genomic_DNA"/>
</dbReference>
<evidence type="ECO:0000313" key="6">
    <source>
        <dbReference type="EMBL" id="CAF3527409.1"/>
    </source>
</evidence>
<dbReference type="EMBL" id="CAJOAY010000233">
    <property type="protein sequence ID" value="CAF3596239.1"/>
    <property type="molecule type" value="Genomic_DNA"/>
</dbReference>
<organism evidence="7 9">
    <name type="scientific">Adineta steineri</name>
    <dbReference type="NCBI Taxonomy" id="433720"/>
    <lineage>
        <taxon>Eukaryota</taxon>
        <taxon>Metazoa</taxon>
        <taxon>Spiralia</taxon>
        <taxon>Gnathifera</taxon>
        <taxon>Rotifera</taxon>
        <taxon>Eurotatoria</taxon>
        <taxon>Bdelloidea</taxon>
        <taxon>Adinetida</taxon>
        <taxon>Adinetidae</taxon>
        <taxon>Adineta</taxon>
    </lineage>
</organism>
<comment type="caution">
    <text evidence="7">The sequence shown here is derived from an EMBL/GenBank/DDBJ whole genome shotgun (WGS) entry which is preliminary data.</text>
</comment>
<dbReference type="EMBL" id="CAJNON010000029">
    <property type="protein sequence ID" value="CAF0821547.1"/>
    <property type="molecule type" value="Genomic_DNA"/>
</dbReference>
<evidence type="ECO:0000313" key="8">
    <source>
        <dbReference type="EMBL" id="CAF3902017.1"/>
    </source>
</evidence>
<feature type="signal peptide" evidence="2">
    <location>
        <begin position="1"/>
        <end position="20"/>
    </location>
</feature>
<dbReference type="Proteomes" id="UP000663844">
    <property type="component" value="Unassembled WGS sequence"/>
</dbReference>
<keyword evidence="2" id="KW-0732">Signal</keyword>
<protein>
    <submittedName>
        <fullName evidence="7">Uncharacterized protein</fullName>
    </submittedName>
</protein>
<feature type="transmembrane region" description="Helical" evidence="1">
    <location>
        <begin position="92"/>
        <end position="111"/>
    </location>
</feature>
<dbReference type="Proteomes" id="UP000663845">
    <property type="component" value="Unassembled WGS sequence"/>
</dbReference>
<accession>A0A818MY81</accession>
<evidence type="ECO:0000313" key="3">
    <source>
        <dbReference type="EMBL" id="CAF0763848.1"/>
    </source>
</evidence>
<reference evidence="7" key="1">
    <citation type="submission" date="2021-02" db="EMBL/GenBank/DDBJ databases">
        <authorList>
            <person name="Nowell W R."/>
        </authorList>
    </citation>
    <scope>NUCLEOTIDE SEQUENCE</scope>
</reference>
<dbReference type="Proteomes" id="UP000663891">
    <property type="component" value="Unassembled WGS sequence"/>
</dbReference>
<dbReference type="SUPFAM" id="SSF57302">
    <property type="entry name" value="Snake toxin-like"/>
    <property type="match status" value="1"/>
</dbReference>
<dbReference type="Proteomes" id="UP000663881">
    <property type="component" value="Unassembled WGS sequence"/>
</dbReference>
<feature type="chain" id="PRO_5036233634" evidence="2">
    <location>
        <begin position="21"/>
        <end position="113"/>
    </location>
</feature>
<evidence type="ECO:0000313" key="5">
    <source>
        <dbReference type="EMBL" id="CAF0878499.1"/>
    </source>
</evidence>
<dbReference type="Proteomes" id="UP000663860">
    <property type="component" value="Unassembled WGS sequence"/>
</dbReference>
<dbReference type="CDD" id="cd00117">
    <property type="entry name" value="TFP"/>
    <property type="match status" value="1"/>
</dbReference>
<sequence length="113" mass="12085">MKSIIIIAIVLLGCVAFNEAIKCYQHDMCSANCPQLHDSIKTCGGDENKCYKTALPTGVKRGCAKDLCDAQANVGSTLANVCCEKDLCNSAVTPKMTISALFMVIGAFFLARM</sequence>
<gene>
    <name evidence="3" type="ORF">IZO911_LOCUS4876</name>
    <name evidence="5" type="ORF">JYZ213_LOCUS9354</name>
    <name evidence="8" type="ORF">KXQ929_LOCUS22872</name>
    <name evidence="7" type="ORF">OKA104_LOCUS6376</name>
    <name evidence="6" type="ORF">OXD698_LOCUS2756</name>
    <name evidence="4" type="ORF">VCS650_LOCUS5104</name>
</gene>
<evidence type="ECO:0000313" key="4">
    <source>
        <dbReference type="EMBL" id="CAF0821547.1"/>
    </source>
</evidence>
<dbReference type="Proteomes" id="UP000663868">
    <property type="component" value="Unassembled WGS sequence"/>
</dbReference>
<dbReference type="EMBL" id="CAJNOG010000066">
    <property type="protein sequence ID" value="CAF0878499.1"/>
    <property type="molecule type" value="Genomic_DNA"/>
</dbReference>
<keyword evidence="1" id="KW-0472">Membrane</keyword>
<dbReference type="OrthoDB" id="9624109at2759"/>
<keyword evidence="1" id="KW-1133">Transmembrane helix</keyword>
<dbReference type="AlphaFoldDB" id="A0A818MY81"/>
<proteinExistence type="predicted"/>
<name>A0A818MY81_9BILA</name>
<evidence type="ECO:0000313" key="7">
    <source>
        <dbReference type="EMBL" id="CAF3596239.1"/>
    </source>
</evidence>
<dbReference type="EMBL" id="CAJNOE010000028">
    <property type="protein sequence ID" value="CAF0763848.1"/>
    <property type="molecule type" value="Genomic_DNA"/>
</dbReference>
<evidence type="ECO:0000256" key="1">
    <source>
        <dbReference type="SAM" id="Phobius"/>
    </source>
</evidence>
<evidence type="ECO:0000313" key="9">
    <source>
        <dbReference type="Proteomes" id="UP000663881"/>
    </source>
</evidence>
<dbReference type="InterPro" id="IPR045860">
    <property type="entry name" value="Snake_toxin-like_sf"/>
</dbReference>